<dbReference type="RefSeq" id="WP_015051491.1">
    <property type="nucleotide sequence ID" value="NC_018870.1"/>
</dbReference>
<evidence type="ECO:0000256" key="1">
    <source>
        <dbReference type="SAM" id="Phobius"/>
    </source>
</evidence>
<keyword evidence="1" id="KW-1133">Transmembrane helix</keyword>
<keyword evidence="1" id="KW-0812">Transmembrane</keyword>
<organism evidence="2 3">
    <name type="scientific">Thermacetogenium phaeum (strain ATCC BAA-254 / DSM 26808 / PB)</name>
    <dbReference type="NCBI Taxonomy" id="1089553"/>
    <lineage>
        <taxon>Bacteria</taxon>
        <taxon>Bacillati</taxon>
        <taxon>Bacillota</taxon>
        <taxon>Clostridia</taxon>
        <taxon>Thermoanaerobacterales</taxon>
        <taxon>Thermoanaerobacteraceae</taxon>
        <taxon>Thermacetogenium</taxon>
    </lineage>
</organism>
<feature type="transmembrane region" description="Helical" evidence="1">
    <location>
        <begin position="118"/>
        <end position="134"/>
    </location>
</feature>
<evidence type="ECO:0000313" key="3">
    <source>
        <dbReference type="Proteomes" id="UP000000467"/>
    </source>
</evidence>
<dbReference type="EMBL" id="CP003732">
    <property type="protein sequence ID" value="AFV12629.1"/>
    <property type="molecule type" value="Genomic_DNA"/>
</dbReference>
<dbReference type="AlphaFoldDB" id="K4LXC3"/>
<keyword evidence="3" id="KW-1185">Reference proteome</keyword>
<proteinExistence type="predicted"/>
<dbReference type="STRING" id="1089553.Tph_c24520"/>
<name>K4LXC3_THEPS</name>
<gene>
    <name evidence="2" type="ordered locus">Tph_c24520</name>
</gene>
<dbReference type="eggNOG" id="ENOG5033HIT">
    <property type="taxonomic scope" value="Bacteria"/>
</dbReference>
<protein>
    <recommendedName>
        <fullName evidence="4">CRISPR type III-B/RAMP module-associated protein Cmr5</fullName>
    </recommendedName>
</protein>
<accession>K4LXC3</accession>
<reference evidence="2 3" key="1">
    <citation type="journal article" date="2012" name="BMC Genomics">
        <title>Genome-guided analysis of physiological and morphological traits of the fermentative acetate oxidizer Thermacetogenium phaeum.</title>
        <authorList>
            <person name="Oehler D."/>
            <person name="Poehlein A."/>
            <person name="Leimbach A."/>
            <person name="Muller N."/>
            <person name="Daniel R."/>
            <person name="Gottschalk G."/>
            <person name="Schink B."/>
        </authorList>
    </citation>
    <scope>NUCLEOTIDE SEQUENCE [LARGE SCALE GENOMIC DNA]</scope>
    <source>
        <strain evidence="3">ATCC BAA-254 / DSM 26808 / PB</strain>
    </source>
</reference>
<keyword evidence="1" id="KW-0472">Membrane</keyword>
<sequence length="157" mass="17943">MNAAERTVDGLNAERDRRKDLEGLKEELAQRAAKFLGDGRSKPGGMGYSQIRNLVSLTQTASSVLEIEAFIDYQMGRDNDYKSWRCSVGDRPFGEALKDEIEAIEELALKKRKDDRKFVLLCLTYYFGYLAWRAKYLEYAGSKKTGKEGSGRRGRRR</sequence>
<evidence type="ECO:0000313" key="2">
    <source>
        <dbReference type="EMBL" id="AFV12629.1"/>
    </source>
</evidence>
<dbReference type="Proteomes" id="UP000000467">
    <property type="component" value="Chromosome"/>
</dbReference>
<dbReference type="OrthoDB" id="2086942at2"/>
<dbReference type="KEGG" id="tpz:Tph_c24520"/>
<evidence type="ECO:0008006" key="4">
    <source>
        <dbReference type="Google" id="ProtNLM"/>
    </source>
</evidence>
<dbReference type="HOGENOM" id="CLU_1677030_0_0_9"/>